<evidence type="ECO:0000256" key="1">
    <source>
        <dbReference type="SAM" id="MobiDB-lite"/>
    </source>
</evidence>
<proteinExistence type="predicted"/>
<accession>A0A367P6M6</accession>
<reference evidence="2 3" key="1">
    <citation type="submission" date="2018-04" db="EMBL/GenBank/DDBJ databases">
        <title>Cupriavidus necator CR12 genome sequencing and assembly.</title>
        <authorList>
            <person name="Ben Fekih I."/>
            <person name="Mazhar H.S."/>
            <person name="Bello S.K."/>
            <person name="Rensing C."/>
        </authorList>
    </citation>
    <scope>NUCLEOTIDE SEQUENCE [LARGE SCALE GENOMIC DNA]</scope>
    <source>
        <strain evidence="2 3">CR12</strain>
    </source>
</reference>
<dbReference type="AlphaFoldDB" id="A0A367P6M6"/>
<sequence>MREATATHGITASRRLTPAPSGQKSRAMDTPIWMHRAVPASQSLWAMRVAVTMAAVALQGFRA</sequence>
<evidence type="ECO:0000313" key="2">
    <source>
        <dbReference type="EMBL" id="RCJ03472.1"/>
    </source>
</evidence>
<gene>
    <name evidence="2" type="ORF">DDK22_37105</name>
</gene>
<organism evidence="2 3">
    <name type="scientific">Cupriavidus necator</name>
    <name type="common">Alcaligenes eutrophus</name>
    <name type="synonym">Ralstonia eutropha</name>
    <dbReference type="NCBI Taxonomy" id="106590"/>
    <lineage>
        <taxon>Bacteria</taxon>
        <taxon>Pseudomonadati</taxon>
        <taxon>Pseudomonadota</taxon>
        <taxon>Betaproteobacteria</taxon>
        <taxon>Burkholderiales</taxon>
        <taxon>Burkholderiaceae</taxon>
        <taxon>Cupriavidus</taxon>
    </lineage>
</organism>
<feature type="region of interest" description="Disordered" evidence="1">
    <location>
        <begin position="1"/>
        <end position="30"/>
    </location>
</feature>
<dbReference type="EMBL" id="QDHA01000155">
    <property type="protein sequence ID" value="RCJ03472.1"/>
    <property type="molecule type" value="Genomic_DNA"/>
</dbReference>
<comment type="caution">
    <text evidence="2">The sequence shown here is derived from an EMBL/GenBank/DDBJ whole genome shotgun (WGS) entry which is preliminary data.</text>
</comment>
<protein>
    <submittedName>
        <fullName evidence="2">Uncharacterized protein</fullName>
    </submittedName>
</protein>
<dbReference type="Proteomes" id="UP000253501">
    <property type="component" value="Unassembled WGS sequence"/>
</dbReference>
<evidence type="ECO:0000313" key="3">
    <source>
        <dbReference type="Proteomes" id="UP000253501"/>
    </source>
</evidence>
<name>A0A367P6M6_CUPNE</name>